<feature type="region of interest" description="Disordered" evidence="1">
    <location>
        <begin position="1"/>
        <end position="30"/>
    </location>
</feature>
<name>A0ABR1YEY9_9PEZI</name>
<protein>
    <submittedName>
        <fullName evidence="2">Uncharacterized protein</fullName>
    </submittedName>
</protein>
<comment type="caution">
    <text evidence="2">The sequence shown here is derived from an EMBL/GenBank/DDBJ whole genome shotgun (WGS) entry which is preliminary data.</text>
</comment>
<proteinExistence type="predicted"/>
<gene>
    <name evidence="2" type="ORF">HDK90DRAFT_61707</name>
</gene>
<reference evidence="2 3" key="1">
    <citation type="submission" date="2024-04" db="EMBL/GenBank/DDBJ databases">
        <title>Phyllosticta paracitricarpa is synonymous to the EU quarantine fungus P. citricarpa based on phylogenomic analyses.</title>
        <authorList>
            <consortium name="Lawrence Berkeley National Laboratory"/>
            <person name="Van Ingen-Buijs V.A."/>
            <person name="Van Westerhoven A.C."/>
            <person name="Haridas S."/>
            <person name="Skiadas P."/>
            <person name="Martin F."/>
            <person name="Groenewald J.Z."/>
            <person name="Crous P.W."/>
            <person name="Seidl M.F."/>
        </authorList>
    </citation>
    <scope>NUCLEOTIDE SEQUENCE [LARGE SCALE GENOMIC DNA]</scope>
    <source>
        <strain evidence="2 3">CBS 123374</strain>
    </source>
</reference>
<organism evidence="2 3">
    <name type="scientific">Phyllosticta capitalensis</name>
    <dbReference type="NCBI Taxonomy" id="121624"/>
    <lineage>
        <taxon>Eukaryota</taxon>
        <taxon>Fungi</taxon>
        <taxon>Dikarya</taxon>
        <taxon>Ascomycota</taxon>
        <taxon>Pezizomycotina</taxon>
        <taxon>Dothideomycetes</taxon>
        <taxon>Dothideomycetes incertae sedis</taxon>
        <taxon>Botryosphaeriales</taxon>
        <taxon>Phyllostictaceae</taxon>
        <taxon>Phyllosticta</taxon>
    </lineage>
</organism>
<keyword evidence="3" id="KW-1185">Reference proteome</keyword>
<accession>A0ABR1YEY9</accession>
<dbReference type="Proteomes" id="UP001492380">
    <property type="component" value="Unassembled WGS sequence"/>
</dbReference>
<feature type="region of interest" description="Disordered" evidence="1">
    <location>
        <begin position="139"/>
        <end position="167"/>
    </location>
</feature>
<evidence type="ECO:0000313" key="3">
    <source>
        <dbReference type="Proteomes" id="UP001492380"/>
    </source>
</evidence>
<sequence>MKGEENTPEDVDGARTQPSNAAVSPEGAKQEGAASIVPALCIPCTPNKNLASSHDRSSNLDTQHGRILPALILPITPSFHRRSMDGFTNQGCLLPTTKVSSTTLGRRREKGDRFQSHRTTKSIDPMPAVAQSAVGTFRTQRPNAKARGQQQDTSLMRTQTLPSRPPSQIRCITRAPIETHLSHLLSNPRTYLVTRQLLSRSQARSQTLVHSHNILLGFDEDPIMKDRGKATPCINSASCAQSKRAVGLCQKLKQRMDRFPETVPIWSDVRKIPQLEEFELLSQQRAKQEQGVEKEMMRMKV</sequence>
<evidence type="ECO:0000256" key="1">
    <source>
        <dbReference type="SAM" id="MobiDB-lite"/>
    </source>
</evidence>
<evidence type="ECO:0000313" key="2">
    <source>
        <dbReference type="EMBL" id="KAK8227506.1"/>
    </source>
</evidence>
<dbReference type="EMBL" id="JBBWRZ010000010">
    <property type="protein sequence ID" value="KAK8227506.1"/>
    <property type="molecule type" value="Genomic_DNA"/>
</dbReference>
<feature type="compositionally biased region" description="Polar residues" evidence="1">
    <location>
        <begin position="139"/>
        <end position="162"/>
    </location>
</feature>
<feature type="compositionally biased region" description="Acidic residues" evidence="1">
    <location>
        <begin position="1"/>
        <end position="11"/>
    </location>
</feature>